<name>A0ABY5W8A5_9ACTN</name>
<feature type="transmembrane region" description="Helical" evidence="5">
    <location>
        <begin position="159"/>
        <end position="179"/>
    </location>
</feature>
<reference evidence="7" key="1">
    <citation type="submission" date="2021-04" db="EMBL/GenBank/DDBJ databases">
        <authorList>
            <person name="Hartkoorn R.C."/>
            <person name="Beaudoing E."/>
            <person name="Hot D."/>
        </authorList>
    </citation>
    <scope>NUCLEOTIDE SEQUENCE</scope>
    <source>
        <strain evidence="7">NRRL B-16292</strain>
    </source>
</reference>
<feature type="transmembrane region" description="Helical" evidence="5">
    <location>
        <begin position="21"/>
        <end position="40"/>
    </location>
</feature>
<accession>A0ABY5W8A5</accession>
<evidence type="ECO:0000313" key="8">
    <source>
        <dbReference type="Proteomes" id="UP001059617"/>
    </source>
</evidence>
<feature type="transmembrane region" description="Helical" evidence="5">
    <location>
        <begin position="127"/>
        <end position="147"/>
    </location>
</feature>
<feature type="transmembrane region" description="Helical" evidence="5">
    <location>
        <begin position="222"/>
        <end position="244"/>
    </location>
</feature>
<evidence type="ECO:0000313" key="7">
    <source>
        <dbReference type="EMBL" id="UWP86318.1"/>
    </source>
</evidence>
<dbReference type="InterPro" id="IPR013525">
    <property type="entry name" value="ABC2_TM"/>
</dbReference>
<feature type="transmembrane region" description="Helical" evidence="5">
    <location>
        <begin position="52"/>
        <end position="74"/>
    </location>
</feature>
<dbReference type="PANTHER" id="PTHR43027">
    <property type="entry name" value="DOXORUBICIN RESISTANCE ABC TRANSPORTER PERMEASE PROTEIN DRRC-RELATED"/>
    <property type="match status" value="1"/>
</dbReference>
<evidence type="ECO:0000256" key="2">
    <source>
        <dbReference type="ARBA" id="ARBA00022692"/>
    </source>
</evidence>
<dbReference type="Proteomes" id="UP001059617">
    <property type="component" value="Chromosome"/>
</dbReference>
<evidence type="ECO:0000256" key="3">
    <source>
        <dbReference type="ARBA" id="ARBA00022989"/>
    </source>
</evidence>
<reference evidence="7" key="2">
    <citation type="submission" date="2022-09" db="EMBL/GenBank/DDBJ databases">
        <title>Biosynthetic gene clusters of Dactylosporangioum fulvum.</title>
        <authorList>
            <person name="Caradec T."/>
        </authorList>
    </citation>
    <scope>NUCLEOTIDE SEQUENCE</scope>
    <source>
        <strain evidence="7">NRRL B-16292</strain>
    </source>
</reference>
<sequence length="250" mass="26134">MKSVLALGRAELLLLLRNRMALFNAAVLPVPLVGLTASAASDGDPAGNSRLVTGLLGMVILGVVYYNLVTTYVARREELVLKRLRTGELTDAAILVGTAGPTLAVAVLQILLFVAGGAVLMGLPVPVNAPVLLFGAVAGVVAFVLLAAVSSALTRTVELAQITTLPVLVVCLLGTGLFVPPDTVPPVVADILRWLPLAPATELMRLGWVGDGGTFLGVLRAAAAPAGLLVAWTVLGWLAVLRWFRWEPRR</sequence>
<keyword evidence="3 5" id="KW-1133">Transmembrane helix</keyword>
<feature type="domain" description="ABC-2 type transporter transmembrane" evidence="6">
    <location>
        <begin position="4"/>
        <end position="205"/>
    </location>
</feature>
<dbReference type="EMBL" id="CP073720">
    <property type="protein sequence ID" value="UWP86318.1"/>
    <property type="molecule type" value="Genomic_DNA"/>
</dbReference>
<proteinExistence type="predicted"/>
<protein>
    <submittedName>
        <fullName evidence="7">ABC transporter permease</fullName>
    </submittedName>
</protein>
<evidence type="ECO:0000256" key="5">
    <source>
        <dbReference type="SAM" id="Phobius"/>
    </source>
</evidence>
<organism evidence="7 8">
    <name type="scientific">Dactylosporangium fulvum</name>
    <dbReference type="NCBI Taxonomy" id="53359"/>
    <lineage>
        <taxon>Bacteria</taxon>
        <taxon>Bacillati</taxon>
        <taxon>Actinomycetota</taxon>
        <taxon>Actinomycetes</taxon>
        <taxon>Micromonosporales</taxon>
        <taxon>Micromonosporaceae</taxon>
        <taxon>Dactylosporangium</taxon>
    </lineage>
</organism>
<dbReference type="PANTHER" id="PTHR43027:SF2">
    <property type="entry name" value="TRANSPORT PERMEASE PROTEIN"/>
    <property type="match status" value="1"/>
</dbReference>
<dbReference type="RefSeq" id="WP_259865459.1">
    <property type="nucleotide sequence ID" value="NZ_BAAAST010000181.1"/>
</dbReference>
<gene>
    <name evidence="7" type="ORF">Dfulv_19595</name>
</gene>
<feature type="transmembrane region" description="Helical" evidence="5">
    <location>
        <begin position="94"/>
        <end position="121"/>
    </location>
</feature>
<keyword evidence="4 5" id="KW-0472">Membrane</keyword>
<dbReference type="InterPro" id="IPR052902">
    <property type="entry name" value="ABC-2_transporter"/>
</dbReference>
<evidence type="ECO:0000259" key="6">
    <source>
        <dbReference type="Pfam" id="PF01061"/>
    </source>
</evidence>
<evidence type="ECO:0000256" key="1">
    <source>
        <dbReference type="ARBA" id="ARBA00004141"/>
    </source>
</evidence>
<evidence type="ECO:0000256" key="4">
    <source>
        <dbReference type="ARBA" id="ARBA00023136"/>
    </source>
</evidence>
<keyword evidence="2 5" id="KW-0812">Transmembrane</keyword>
<keyword evidence="8" id="KW-1185">Reference proteome</keyword>
<comment type="subcellular location">
    <subcellularLocation>
        <location evidence="1">Membrane</location>
        <topology evidence="1">Multi-pass membrane protein</topology>
    </subcellularLocation>
</comment>
<dbReference type="Pfam" id="PF01061">
    <property type="entry name" value="ABC2_membrane"/>
    <property type="match status" value="1"/>
</dbReference>